<evidence type="ECO:0000313" key="6">
    <source>
        <dbReference type="EMBL" id="KAK0131024.1"/>
    </source>
</evidence>
<feature type="compositionally biased region" description="Polar residues" evidence="4">
    <location>
        <begin position="1085"/>
        <end position="1097"/>
    </location>
</feature>
<evidence type="ECO:0000256" key="2">
    <source>
        <dbReference type="ARBA" id="ARBA00023054"/>
    </source>
</evidence>
<dbReference type="InterPro" id="IPR031211">
    <property type="entry name" value="Nestin"/>
</dbReference>
<evidence type="ECO:0000256" key="3">
    <source>
        <dbReference type="SAM" id="Coils"/>
    </source>
</evidence>
<dbReference type="GO" id="GO:0031730">
    <property type="term" value="F:CCR5 chemokine receptor binding"/>
    <property type="evidence" value="ECO:0007669"/>
    <property type="project" value="TreeGrafter"/>
</dbReference>
<comment type="caution">
    <text evidence="6">The sequence shown here is derived from an EMBL/GenBank/DDBJ whole genome shotgun (WGS) entry which is preliminary data.</text>
</comment>
<dbReference type="EMBL" id="JAOPHQ010006577">
    <property type="protein sequence ID" value="KAK0131024.1"/>
    <property type="molecule type" value="Genomic_DNA"/>
</dbReference>
<feature type="compositionally biased region" description="Basic and acidic residues" evidence="4">
    <location>
        <begin position="719"/>
        <end position="730"/>
    </location>
</feature>
<accession>A0AA47LZY2</accession>
<dbReference type="InterPro" id="IPR039008">
    <property type="entry name" value="IF_rod_dom"/>
</dbReference>
<sequence>MLHHFYCLKPTKFLLMNMFNICKVRPGSDTRRGKSGTKSGLIGAPELKAWRFTHRLGPYWRVGQHRGPDEGSQMTGLNRGLESYLGRVKQLEGENQSLRREIQCLRRSRQEEARWSQTGLDAELRRARAEVEVARRERDQVALEADCLARELQDLGQRRQWVAEAQRGAQARLEESAREMGEEQRAHAWLREKVDQLEREIHLLIQSHQEDVEHLEASVSSSRAAAVSARFPGPGQQVPSLLELGQEYSTRATQAWAEAAEAYQSQVSQLEESLDRARGQLAQVGQERSRSQQKLGVLERELALAREVMAGLERRMAQQQDTHHHEVQNLQGHLQELEWEKGELGGQMASLLEDKMALGLEVTACSALLDNESLKGRTPAVKAPRNVYITDVASSPKGMRSNYRTQVSRHSPSPLSSFNGLSNKSRPPASTTRSWWTPKPTMCDRSPPKPPTSSAGDLVDDGNTEKRITRVTSYPKIQLNGTEEHFRPQEVHEEVTYAEPLSPPNEQEAPDESLISSRYEKHTEADNKHEEDEEDWVNVAHEPTMESPIMESLITCTVESGFNSFKSAFPAEVKQQQIPAEETAAYPLSAEERSSPFLDESNKNVDFDLPAEKKDAWVEPVQASGDTSDSETEAVLEPTVDSNTSDIVSEGEPEESIFDQVVFNQEVNASGVHADGSLLVRVQSEVEDKLYPDGEEMDTWDSVIERKVELMKEHSLEMDTQHAEPKHMSAREPGQQEVASMEEHVHSSLIVSPTGTQLRDNTQDQIALLEQGQEDVKNEEDDEEDDDSQNVSVSWRTELESDSYAQDNTLADTRPLIRYKNDEADWNTQASHCDESESSDGEDKMEAGGTWSDSKSKRFGTMEDLCEETEEEAEEVGYDMSYTRGDDQDMVTRECAALTTDGDEESKQVQMVMKVDQEHSAEETETVIPKIYSDVNVKYSEDLEDVDRLVELELEGLSTATYSAHFAQHSKVELATSIQETTPQGAGETIGEEMFVCVEPSMKAHQELSSTNATIVRPNEQLFLDDKLYVEDEEEEARNTPEIREDSDRNVPMVTHTDATDDESVSVDFHGGFDGQENIADCHMEQSNSSGDESPNVSPHPRPISTELGSSDHQDALLEATVYHALHEAEAVEETEAPPKHSADVDIDQQVCSEATHTMKWEVLGSPIKAAEAIGQFAAGQRQEKHVEATTESNVDFPDVMQSKRDILKVKSSTESLETNSNLKSDFFGSSVLTGANYQPTSSYHEATGELQNQNRSLGDNLVLGHLDNQHVAMGISRLEGGSSTVQVTKEEFQQRSSEGELYECKDAAEEGLTHSEDSEEEGRSWSSGEE</sequence>
<evidence type="ECO:0000256" key="1">
    <source>
        <dbReference type="ARBA" id="ARBA00022754"/>
    </source>
</evidence>
<feature type="region of interest" description="Disordered" evidence="4">
    <location>
        <begin position="719"/>
        <end position="745"/>
    </location>
</feature>
<dbReference type="Pfam" id="PF00038">
    <property type="entry name" value="Filament"/>
    <property type="match status" value="1"/>
</dbReference>
<feature type="domain" description="IF rod" evidence="5">
    <location>
        <begin position="69"/>
        <end position="375"/>
    </location>
</feature>
<dbReference type="Proteomes" id="UP001174136">
    <property type="component" value="Unassembled WGS sequence"/>
</dbReference>
<dbReference type="PANTHER" id="PTHR47051">
    <property type="entry name" value="NESTIN"/>
    <property type="match status" value="1"/>
</dbReference>
<keyword evidence="2 3" id="KW-0175">Coiled coil</keyword>
<protein>
    <submittedName>
        <fullName evidence="6">Nestin</fullName>
    </submittedName>
</protein>
<dbReference type="PANTHER" id="PTHR47051:SF1">
    <property type="entry name" value="NESTIN"/>
    <property type="match status" value="1"/>
</dbReference>
<dbReference type="SUPFAM" id="SSF64593">
    <property type="entry name" value="Intermediate filament protein, coiled coil region"/>
    <property type="match status" value="1"/>
</dbReference>
<feature type="region of interest" description="Disordered" evidence="4">
    <location>
        <begin position="395"/>
        <end position="489"/>
    </location>
</feature>
<feature type="coiled-coil region" evidence="3">
    <location>
        <begin position="260"/>
        <end position="322"/>
    </location>
</feature>
<dbReference type="SMART" id="SM01391">
    <property type="entry name" value="Filament"/>
    <property type="match status" value="1"/>
</dbReference>
<reference evidence="6" key="1">
    <citation type="journal article" date="2023" name="Front. Mar. Sci.">
        <title>A new Merluccius polli reference genome to investigate the effects of global change in West African waters.</title>
        <authorList>
            <person name="Mateo J.L."/>
            <person name="Blanco-Fernandez C."/>
            <person name="Garcia-Vazquez E."/>
            <person name="Machado-Schiaffino G."/>
        </authorList>
    </citation>
    <scope>NUCLEOTIDE SEQUENCE</scope>
    <source>
        <strain evidence="6">C29</strain>
        <tissue evidence="6">Fin</tissue>
    </source>
</reference>
<feature type="region of interest" description="Disordered" evidence="4">
    <location>
        <begin position="1030"/>
        <end position="1050"/>
    </location>
</feature>
<feature type="compositionally biased region" description="Polar residues" evidence="4">
    <location>
        <begin position="402"/>
        <end position="435"/>
    </location>
</feature>
<proteinExistence type="predicted"/>
<dbReference type="GO" id="GO:0030844">
    <property type="term" value="P:positive regulation of intermediate filament depolymerization"/>
    <property type="evidence" value="ECO:0007669"/>
    <property type="project" value="TreeGrafter"/>
</dbReference>
<feature type="region of interest" description="Disordered" evidence="4">
    <location>
        <begin position="774"/>
        <end position="809"/>
    </location>
</feature>
<feature type="region of interest" description="Disordered" evidence="4">
    <location>
        <begin position="1290"/>
        <end position="1331"/>
    </location>
</feature>
<feature type="region of interest" description="Disordered" evidence="4">
    <location>
        <begin position="828"/>
        <end position="887"/>
    </location>
</feature>
<organism evidence="6 7">
    <name type="scientific">Merluccius polli</name>
    <name type="common">Benguela hake</name>
    <name type="synonym">Merluccius cadenati</name>
    <dbReference type="NCBI Taxonomy" id="89951"/>
    <lineage>
        <taxon>Eukaryota</taxon>
        <taxon>Metazoa</taxon>
        <taxon>Chordata</taxon>
        <taxon>Craniata</taxon>
        <taxon>Vertebrata</taxon>
        <taxon>Euteleostomi</taxon>
        <taxon>Actinopterygii</taxon>
        <taxon>Neopterygii</taxon>
        <taxon>Teleostei</taxon>
        <taxon>Neoteleostei</taxon>
        <taxon>Acanthomorphata</taxon>
        <taxon>Zeiogadaria</taxon>
        <taxon>Gadariae</taxon>
        <taxon>Gadiformes</taxon>
        <taxon>Gadoidei</taxon>
        <taxon>Merlucciidae</taxon>
        <taxon>Merluccius</taxon>
    </lineage>
</organism>
<keyword evidence="1" id="KW-0403">Intermediate filament</keyword>
<feature type="compositionally biased region" description="Basic and acidic residues" evidence="4">
    <location>
        <begin position="1303"/>
        <end position="1317"/>
    </location>
</feature>
<name>A0AA47LZY2_MERPO</name>
<dbReference type="Gene3D" id="1.20.5.170">
    <property type="match status" value="1"/>
</dbReference>
<evidence type="ECO:0000256" key="4">
    <source>
        <dbReference type="SAM" id="MobiDB-lite"/>
    </source>
</evidence>
<evidence type="ECO:0000259" key="5">
    <source>
        <dbReference type="SMART" id="SM01391"/>
    </source>
</evidence>
<feature type="compositionally biased region" description="Basic and acidic residues" evidence="4">
    <location>
        <begin position="1037"/>
        <end position="1049"/>
    </location>
</feature>
<keyword evidence="7" id="KW-1185">Reference proteome</keyword>
<feature type="compositionally biased region" description="Acidic residues" evidence="4">
    <location>
        <begin position="864"/>
        <end position="877"/>
    </location>
</feature>
<feature type="compositionally biased region" description="Acidic residues" evidence="4">
    <location>
        <begin position="777"/>
        <end position="788"/>
    </location>
</feature>
<feature type="region of interest" description="Disordered" evidence="4">
    <location>
        <begin position="620"/>
        <end position="648"/>
    </location>
</feature>
<evidence type="ECO:0000313" key="7">
    <source>
        <dbReference type="Proteomes" id="UP001174136"/>
    </source>
</evidence>
<dbReference type="Gene3D" id="1.20.5.1160">
    <property type="entry name" value="Vasodilator-stimulated phosphoprotein"/>
    <property type="match status" value="1"/>
</dbReference>
<feature type="coiled-coil region" evidence="3">
    <location>
        <begin position="81"/>
        <end position="151"/>
    </location>
</feature>
<gene>
    <name evidence="6" type="primary">nes</name>
    <name evidence="6" type="ORF">N1851_034291</name>
</gene>
<dbReference type="GO" id="GO:0019215">
    <property type="term" value="F:intermediate filament binding"/>
    <property type="evidence" value="ECO:0007669"/>
    <property type="project" value="InterPro"/>
</dbReference>
<feature type="region of interest" description="Disordered" evidence="4">
    <location>
        <begin position="1084"/>
        <end position="1109"/>
    </location>
</feature>
<dbReference type="GO" id="GO:0005882">
    <property type="term" value="C:intermediate filament"/>
    <property type="evidence" value="ECO:0007669"/>
    <property type="project" value="UniProtKB-KW"/>
</dbReference>